<evidence type="ECO:0000259" key="1">
    <source>
        <dbReference type="Pfam" id="PF25019"/>
    </source>
</evidence>
<organism evidence="2">
    <name type="scientific">Tanacetum cinerariifolium</name>
    <name type="common">Dalmatian daisy</name>
    <name type="synonym">Chrysanthemum cinerariifolium</name>
    <dbReference type="NCBI Taxonomy" id="118510"/>
    <lineage>
        <taxon>Eukaryota</taxon>
        <taxon>Viridiplantae</taxon>
        <taxon>Streptophyta</taxon>
        <taxon>Embryophyta</taxon>
        <taxon>Tracheophyta</taxon>
        <taxon>Spermatophyta</taxon>
        <taxon>Magnoliopsida</taxon>
        <taxon>eudicotyledons</taxon>
        <taxon>Gunneridae</taxon>
        <taxon>Pentapetalae</taxon>
        <taxon>asterids</taxon>
        <taxon>campanulids</taxon>
        <taxon>Asterales</taxon>
        <taxon>Asteraceae</taxon>
        <taxon>Asteroideae</taxon>
        <taxon>Anthemideae</taxon>
        <taxon>Anthemidinae</taxon>
        <taxon>Tanacetum</taxon>
    </lineage>
</organism>
<dbReference type="AlphaFoldDB" id="A0A699TJJ2"/>
<accession>A0A699TJJ2</accession>
<name>A0A699TJJ2_TANCI</name>
<gene>
    <name evidence="2" type="ORF">Tci_882821</name>
</gene>
<dbReference type="Pfam" id="PF25019">
    <property type="entry name" value="LRR_R13L1-DRL21"/>
    <property type="match status" value="1"/>
</dbReference>
<dbReference type="InterPro" id="IPR056789">
    <property type="entry name" value="LRR_R13L1-DRL21"/>
</dbReference>
<proteinExistence type="predicted"/>
<feature type="non-terminal residue" evidence="2">
    <location>
        <position position="167"/>
    </location>
</feature>
<dbReference type="EMBL" id="BKCJ011255094">
    <property type="protein sequence ID" value="GFD10852.1"/>
    <property type="molecule type" value="Genomic_DNA"/>
</dbReference>
<protein>
    <submittedName>
        <fullName evidence="2">CC-NBS-LRR resistance protein</fullName>
    </submittedName>
</protein>
<reference evidence="2" key="1">
    <citation type="journal article" date="2019" name="Sci. Rep.">
        <title>Draft genome of Tanacetum cinerariifolium, the natural source of mosquito coil.</title>
        <authorList>
            <person name="Yamashiro T."/>
            <person name="Shiraishi A."/>
            <person name="Satake H."/>
            <person name="Nakayama K."/>
        </authorList>
    </citation>
    <scope>NUCLEOTIDE SEQUENCE</scope>
</reference>
<feature type="domain" description="R13L1/DRL21-like LRR repeat region" evidence="1">
    <location>
        <begin position="71"/>
        <end position="166"/>
    </location>
</feature>
<comment type="caution">
    <text evidence="2">The sequence shown here is derived from an EMBL/GenBank/DDBJ whole genome shotgun (WGS) entry which is preliminary data.</text>
</comment>
<sequence length="167" mass="18898">MSRVKHLSLYQVKDSNLLKDMASRTLHTLLLRGVVTKISFQDFKCLRILKLRDTALSEGIHDSVGDLVHLSKEEAIKADLVGKKNPYKIEFHWNTSKENARRNDKDILEGLKTPANVKSLTIVNYSSDCFPTWIMNMSTNIGGKWISLDKLVVITSSGCRNVLRLPT</sequence>
<evidence type="ECO:0000313" key="2">
    <source>
        <dbReference type="EMBL" id="GFD10852.1"/>
    </source>
</evidence>